<proteinExistence type="predicted"/>
<dbReference type="AlphaFoldDB" id="A0AAE3ALB8"/>
<name>A0AAE3ALB8_9FIRM</name>
<feature type="transmembrane region" description="Helical" evidence="7">
    <location>
        <begin position="153"/>
        <end position="170"/>
    </location>
</feature>
<dbReference type="EMBL" id="JAJEPU010000005">
    <property type="protein sequence ID" value="MCC2163859.1"/>
    <property type="molecule type" value="Genomic_DNA"/>
</dbReference>
<protein>
    <submittedName>
        <fullName evidence="9">Phosphatase PAP2 family protein</fullName>
    </submittedName>
</protein>
<comment type="subcellular location">
    <subcellularLocation>
        <location evidence="1">Cell membrane</location>
        <topology evidence="1">Multi-pass membrane protein</topology>
    </subcellularLocation>
</comment>
<feature type="transmembrane region" description="Helical" evidence="7">
    <location>
        <begin position="62"/>
        <end position="82"/>
    </location>
</feature>
<evidence type="ECO:0000259" key="8">
    <source>
        <dbReference type="SMART" id="SM00014"/>
    </source>
</evidence>
<sequence>MTAVTQMELGILLWIQNHLRTEIGTEFWRAITMLGNAGWFWIFLTLVLILNKRTKTEGIASALSLIFGFLVTNLFLKNLVARTRPYDFSTLIVPLIVRPHDYSFPSGHTCASFACALICFHLLPKKAGVPLLILAVLVAFSRLYLGVHYPTDVLGGFLIALTGSSLVLKMRPYWEKKFLSEPDSGEKRQD</sequence>
<keyword evidence="4" id="KW-0378">Hydrolase</keyword>
<comment type="caution">
    <text evidence="9">The sequence shown here is derived from an EMBL/GenBank/DDBJ whole genome shotgun (WGS) entry which is preliminary data.</text>
</comment>
<dbReference type="Gene3D" id="1.20.144.10">
    <property type="entry name" value="Phosphatidic acid phosphatase type 2/haloperoxidase"/>
    <property type="match status" value="2"/>
</dbReference>
<dbReference type="GO" id="GO:0005886">
    <property type="term" value="C:plasma membrane"/>
    <property type="evidence" value="ECO:0007669"/>
    <property type="project" value="UniProtKB-SubCell"/>
</dbReference>
<dbReference type="InterPro" id="IPR036938">
    <property type="entry name" value="PAP2/HPO_sf"/>
</dbReference>
<keyword evidence="10" id="KW-1185">Reference proteome</keyword>
<dbReference type="RefSeq" id="WP_177978597.1">
    <property type="nucleotide sequence ID" value="NZ_JAJEPU010000005.1"/>
</dbReference>
<accession>A0AAE3ALB8</accession>
<evidence type="ECO:0000256" key="1">
    <source>
        <dbReference type="ARBA" id="ARBA00004651"/>
    </source>
</evidence>
<organism evidence="9 10">
    <name type="scientific">Brotaphodocola catenula</name>
    <dbReference type="NCBI Taxonomy" id="2885361"/>
    <lineage>
        <taxon>Bacteria</taxon>
        <taxon>Bacillati</taxon>
        <taxon>Bacillota</taxon>
        <taxon>Clostridia</taxon>
        <taxon>Lachnospirales</taxon>
        <taxon>Lachnospiraceae</taxon>
        <taxon>Brotaphodocola</taxon>
    </lineage>
</organism>
<dbReference type="PANTHER" id="PTHR14969:SF62">
    <property type="entry name" value="DECAPRENYLPHOSPHORYL-5-PHOSPHORIBOSE PHOSPHATASE RV3807C-RELATED"/>
    <property type="match status" value="1"/>
</dbReference>
<evidence type="ECO:0000256" key="3">
    <source>
        <dbReference type="ARBA" id="ARBA00022692"/>
    </source>
</evidence>
<evidence type="ECO:0000256" key="4">
    <source>
        <dbReference type="ARBA" id="ARBA00022801"/>
    </source>
</evidence>
<gene>
    <name evidence="9" type="ORF">LKD32_02995</name>
</gene>
<feature type="transmembrane region" description="Helical" evidence="7">
    <location>
        <begin position="27"/>
        <end position="50"/>
    </location>
</feature>
<dbReference type="GO" id="GO:0016787">
    <property type="term" value="F:hydrolase activity"/>
    <property type="evidence" value="ECO:0007669"/>
    <property type="project" value="UniProtKB-KW"/>
</dbReference>
<evidence type="ECO:0000256" key="2">
    <source>
        <dbReference type="ARBA" id="ARBA00022475"/>
    </source>
</evidence>
<evidence type="ECO:0000256" key="6">
    <source>
        <dbReference type="ARBA" id="ARBA00023136"/>
    </source>
</evidence>
<keyword evidence="2" id="KW-1003">Cell membrane</keyword>
<dbReference type="SMART" id="SM00014">
    <property type="entry name" value="acidPPc"/>
    <property type="match status" value="1"/>
</dbReference>
<evidence type="ECO:0000256" key="5">
    <source>
        <dbReference type="ARBA" id="ARBA00022989"/>
    </source>
</evidence>
<keyword evidence="6 7" id="KW-0472">Membrane</keyword>
<keyword evidence="5 7" id="KW-1133">Transmembrane helix</keyword>
<dbReference type="Pfam" id="PF01569">
    <property type="entry name" value="PAP2"/>
    <property type="match status" value="1"/>
</dbReference>
<evidence type="ECO:0000313" key="9">
    <source>
        <dbReference type="EMBL" id="MCC2163859.1"/>
    </source>
</evidence>
<keyword evidence="3 7" id="KW-0812">Transmembrane</keyword>
<dbReference type="SUPFAM" id="SSF48317">
    <property type="entry name" value="Acid phosphatase/Vanadium-dependent haloperoxidase"/>
    <property type="match status" value="1"/>
</dbReference>
<feature type="transmembrane region" description="Helical" evidence="7">
    <location>
        <begin position="102"/>
        <end position="122"/>
    </location>
</feature>
<evidence type="ECO:0000313" key="10">
    <source>
        <dbReference type="Proteomes" id="UP001198962"/>
    </source>
</evidence>
<dbReference type="Proteomes" id="UP001198962">
    <property type="component" value="Unassembled WGS sequence"/>
</dbReference>
<reference evidence="9" key="1">
    <citation type="submission" date="2021-10" db="EMBL/GenBank/DDBJ databases">
        <title>Anaerobic single-cell dispensing facilitates the cultivation of human gut bacteria.</title>
        <authorList>
            <person name="Afrizal A."/>
        </authorList>
    </citation>
    <scope>NUCLEOTIDE SEQUENCE</scope>
    <source>
        <strain evidence="9">CLA-AA-H274</strain>
    </source>
</reference>
<dbReference type="InterPro" id="IPR000326">
    <property type="entry name" value="PAP2/HPO"/>
</dbReference>
<evidence type="ECO:0000256" key="7">
    <source>
        <dbReference type="SAM" id="Phobius"/>
    </source>
</evidence>
<dbReference type="PANTHER" id="PTHR14969">
    <property type="entry name" value="SPHINGOSINE-1-PHOSPHATE PHOSPHOHYDROLASE"/>
    <property type="match status" value="1"/>
</dbReference>
<feature type="domain" description="Phosphatidic acid phosphatase type 2/haloperoxidase" evidence="8">
    <location>
        <begin position="62"/>
        <end position="168"/>
    </location>
</feature>